<proteinExistence type="predicted"/>
<reference evidence="1" key="1">
    <citation type="submission" date="2021-06" db="EMBL/GenBank/DDBJ databases">
        <authorList>
            <person name="Kallberg Y."/>
            <person name="Tangrot J."/>
            <person name="Rosling A."/>
        </authorList>
    </citation>
    <scope>NUCLEOTIDE SEQUENCE</scope>
    <source>
        <strain evidence="1">28 12/20/2015</strain>
    </source>
</reference>
<protein>
    <submittedName>
        <fullName evidence="1">4711_t:CDS:1</fullName>
    </submittedName>
</protein>
<keyword evidence="2" id="KW-1185">Reference proteome</keyword>
<dbReference type="Proteomes" id="UP000789366">
    <property type="component" value="Unassembled WGS sequence"/>
</dbReference>
<evidence type="ECO:0000313" key="1">
    <source>
        <dbReference type="EMBL" id="CAG8488197.1"/>
    </source>
</evidence>
<name>A0ACA9KQZ1_9GLOM</name>
<sequence length="59" mass="6900">MSSYDKNDTEASTKSDNNSNKKTKVKDTHGGNNVKSWIWLYFDLVYINNMRYADCKVEM</sequence>
<evidence type="ECO:0000313" key="2">
    <source>
        <dbReference type="Proteomes" id="UP000789366"/>
    </source>
</evidence>
<gene>
    <name evidence="1" type="ORF">SPELUC_LOCUS2439</name>
</gene>
<comment type="caution">
    <text evidence="1">The sequence shown here is derived from an EMBL/GenBank/DDBJ whole genome shotgun (WGS) entry which is preliminary data.</text>
</comment>
<feature type="non-terminal residue" evidence="1">
    <location>
        <position position="59"/>
    </location>
</feature>
<dbReference type="EMBL" id="CAJVPW010001602">
    <property type="protein sequence ID" value="CAG8488197.1"/>
    <property type="molecule type" value="Genomic_DNA"/>
</dbReference>
<accession>A0ACA9KQZ1</accession>
<organism evidence="1 2">
    <name type="scientific">Cetraspora pellucida</name>
    <dbReference type="NCBI Taxonomy" id="1433469"/>
    <lineage>
        <taxon>Eukaryota</taxon>
        <taxon>Fungi</taxon>
        <taxon>Fungi incertae sedis</taxon>
        <taxon>Mucoromycota</taxon>
        <taxon>Glomeromycotina</taxon>
        <taxon>Glomeromycetes</taxon>
        <taxon>Diversisporales</taxon>
        <taxon>Gigasporaceae</taxon>
        <taxon>Cetraspora</taxon>
    </lineage>
</organism>